<feature type="domain" description="CR-type" evidence="9">
    <location>
        <begin position="164"/>
        <end position="253"/>
    </location>
</feature>
<dbReference type="GO" id="GO:0006457">
    <property type="term" value="P:protein folding"/>
    <property type="evidence" value="ECO:0007669"/>
    <property type="project" value="InterPro"/>
</dbReference>
<evidence type="ECO:0000256" key="7">
    <source>
        <dbReference type="SAM" id="SignalP"/>
    </source>
</evidence>
<evidence type="ECO:0000259" key="8">
    <source>
        <dbReference type="PROSITE" id="PS50076"/>
    </source>
</evidence>
<dbReference type="SMART" id="SM00332">
    <property type="entry name" value="PP2Cc"/>
    <property type="match status" value="1"/>
</dbReference>
<accession>A0A8J2X5C4</accession>
<dbReference type="PRINTS" id="PR00625">
    <property type="entry name" value="JDOMAIN"/>
</dbReference>
<dbReference type="PROSITE" id="PS51746">
    <property type="entry name" value="PPM_2"/>
    <property type="match status" value="1"/>
</dbReference>
<dbReference type="OrthoDB" id="550424at2759"/>
<feature type="zinc finger region" description="CR-type" evidence="5">
    <location>
        <begin position="164"/>
        <end position="253"/>
    </location>
</feature>
<evidence type="ECO:0000259" key="10">
    <source>
        <dbReference type="PROSITE" id="PS51746"/>
    </source>
</evidence>
<evidence type="ECO:0000256" key="6">
    <source>
        <dbReference type="SAM" id="MobiDB-lite"/>
    </source>
</evidence>
<dbReference type="CDD" id="cd10719">
    <property type="entry name" value="DnaJ_zf"/>
    <property type="match status" value="1"/>
</dbReference>
<feature type="compositionally biased region" description="Basic and acidic residues" evidence="6">
    <location>
        <begin position="103"/>
        <end position="116"/>
    </location>
</feature>
<dbReference type="GO" id="GO:0051082">
    <property type="term" value="F:unfolded protein binding"/>
    <property type="evidence" value="ECO:0007669"/>
    <property type="project" value="InterPro"/>
</dbReference>
<keyword evidence="1 5" id="KW-0479">Metal-binding</keyword>
<dbReference type="SUPFAM" id="SSF81606">
    <property type="entry name" value="PP2C-like"/>
    <property type="match status" value="1"/>
</dbReference>
<feature type="signal peptide" evidence="7">
    <location>
        <begin position="1"/>
        <end position="20"/>
    </location>
</feature>
<dbReference type="SUPFAM" id="SSF57938">
    <property type="entry name" value="DnaJ/Hsp40 cysteine-rich domain"/>
    <property type="match status" value="1"/>
</dbReference>
<evidence type="ECO:0008006" key="13">
    <source>
        <dbReference type="Google" id="ProtNLM"/>
    </source>
</evidence>
<evidence type="ECO:0000256" key="4">
    <source>
        <dbReference type="ARBA" id="ARBA00022833"/>
    </source>
</evidence>
<dbReference type="Gene3D" id="1.10.287.110">
    <property type="entry name" value="DnaJ domain"/>
    <property type="match status" value="1"/>
</dbReference>
<dbReference type="Proteomes" id="UP000789595">
    <property type="component" value="Unassembled WGS sequence"/>
</dbReference>
<dbReference type="Pfam" id="PF00226">
    <property type="entry name" value="DnaJ"/>
    <property type="match status" value="1"/>
</dbReference>
<dbReference type="PROSITE" id="PS50076">
    <property type="entry name" value="DNAJ_2"/>
    <property type="match status" value="1"/>
</dbReference>
<dbReference type="InterPro" id="IPR001305">
    <property type="entry name" value="HSP_DnaJ_Cys-rich_dom"/>
</dbReference>
<sequence length="536" mass="57524">MRLLLGRSIMLCGLVLLAGAATTDLYEVLGVPRDATTAEIKKAYRSMAAEIHPDKLPPDTSDAARERATAAFVELALAHEVLTDPVRRQTYDDTGMSEEGDEAREARERREAERGPPKITETPLGVDARFRRGAFRFRYSGSGVRPVEATLRAVVVALAELLTGVNRTLTLARRQKCETCAGTGAAESESRETCGLCEGTGAAAHVSAGLNWRNSRRFFRQAVTTRCGACGGTGYNRGAACGACDGAGYVDVRREVRVEIPPGAPDGHEITFKGLGDEHPQRATGDLILVVTVAQHPVFSRSEAAPENLYCNVTVFIRVDFPKTLTALQADDGRVGLRDGEPGSSSSSSALCVPVRAHRPRRTRTGVVFAKRCVVGAEAACVPDPLYATWWRSTVDHKPELVNEARRVQNAGGAVEIRGACARVVHPDCPLMLATSRTLGDAVCKRHPGLVSPHPDVTCRALTRGDRFAILATDGLWDVVSDQEAVTCVNKVLGDGTPSVALCEEAAAACVAKARKERTMDNVLVLVLCFLWNDAA</sequence>
<dbReference type="InterPro" id="IPR001932">
    <property type="entry name" value="PPM-type_phosphatase-like_dom"/>
</dbReference>
<evidence type="ECO:0000313" key="11">
    <source>
        <dbReference type="EMBL" id="CAH0380420.1"/>
    </source>
</evidence>
<keyword evidence="7" id="KW-0732">Signal</keyword>
<evidence type="ECO:0000259" key="9">
    <source>
        <dbReference type="PROSITE" id="PS51188"/>
    </source>
</evidence>
<dbReference type="InterPro" id="IPR002939">
    <property type="entry name" value="DnaJ_C"/>
</dbReference>
<dbReference type="AlphaFoldDB" id="A0A8J2X5C4"/>
<dbReference type="Pfam" id="PF00481">
    <property type="entry name" value="PP2C"/>
    <property type="match status" value="1"/>
</dbReference>
<evidence type="ECO:0000256" key="1">
    <source>
        <dbReference type="ARBA" id="ARBA00022723"/>
    </source>
</evidence>
<dbReference type="InterPro" id="IPR044713">
    <property type="entry name" value="DNJA1/2-like"/>
</dbReference>
<dbReference type="InterPro" id="IPR036410">
    <property type="entry name" value="HSP_DnaJ_Cys-rich_dom_sf"/>
</dbReference>
<dbReference type="InterPro" id="IPR036869">
    <property type="entry name" value="J_dom_sf"/>
</dbReference>
<dbReference type="EMBL" id="CAKKNE010000006">
    <property type="protein sequence ID" value="CAH0380420.1"/>
    <property type="molecule type" value="Genomic_DNA"/>
</dbReference>
<dbReference type="Gene3D" id="2.60.260.20">
    <property type="entry name" value="Urease metallochaperone UreE, N-terminal domain"/>
    <property type="match status" value="1"/>
</dbReference>
<evidence type="ECO:0000256" key="3">
    <source>
        <dbReference type="ARBA" id="ARBA00022771"/>
    </source>
</evidence>
<dbReference type="InterPro" id="IPR001623">
    <property type="entry name" value="DnaJ_domain"/>
</dbReference>
<dbReference type="SMART" id="SM00271">
    <property type="entry name" value="DnaJ"/>
    <property type="match status" value="1"/>
</dbReference>
<dbReference type="InterPro" id="IPR036457">
    <property type="entry name" value="PPM-type-like_dom_sf"/>
</dbReference>
<feature type="domain" description="J" evidence="8">
    <location>
        <begin position="24"/>
        <end position="95"/>
    </location>
</feature>
<gene>
    <name evidence="11" type="ORF">PECAL_6P20730</name>
</gene>
<dbReference type="CDD" id="cd06257">
    <property type="entry name" value="DnaJ"/>
    <property type="match status" value="1"/>
</dbReference>
<proteinExistence type="predicted"/>
<dbReference type="InterPro" id="IPR008971">
    <property type="entry name" value="HSP40/DnaJ_pept-bd"/>
</dbReference>
<dbReference type="GO" id="GO:0030544">
    <property type="term" value="F:Hsp70 protein binding"/>
    <property type="evidence" value="ECO:0007669"/>
    <property type="project" value="InterPro"/>
</dbReference>
<dbReference type="Gene3D" id="3.60.40.10">
    <property type="entry name" value="PPM-type phosphatase domain"/>
    <property type="match status" value="1"/>
</dbReference>
<dbReference type="PROSITE" id="PS00636">
    <property type="entry name" value="DNAJ_1"/>
    <property type="match status" value="1"/>
</dbReference>
<protein>
    <recommendedName>
        <fullName evidence="13">J domain-containing protein</fullName>
    </recommendedName>
</protein>
<dbReference type="SUPFAM" id="SSF49493">
    <property type="entry name" value="HSP40/DnaJ peptide-binding domain"/>
    <property type="match status" value="1"/>
</dbReference>
<dbReference type="PANTHER" id="PTHR43888">
    <property type="entry name" value="DNAJ-LIKE-2, ISOFORM A-RELATED"/>
    <property type="match status" value="1"/>
</dbReference>
<dbReference type="Gene3D" id="2.10.230.10">
    <property type="entry name" value="Heat shock protein DnaJ, cysteine-rich domain"/>
    <property type="match status" value="1"/>
</dbReference>
<dbReference type="PROSITE" id="PS51188">
    <property type="entry name" value="ZF_CR"/>
    <property type="match status" value="1"/>
</dbReference>
<dbReference type="CDD" id="cd00143">
    <property type="entry name" value="PP2Cc"/>
    <property type="match status" value="1"/>
</dbReference>
<keyword evidence="3 5" id="KW-0863">Zinc-finger</keyword>
<reference evidence="11" key="1">
    <citation type="submission" date="2021-11" db="EMBL/GenBank/DDBJ databases">
        <authorList>
            <consortium name="Genoscope - CEA"/>
            <person name="William W."/>
        </authorList>
    </citation>
    <scope>NUCLEOTIDE SEQUENCE</scope>
</reference>
<keyword evidence="12" id="KW-1185">Reference proteome</keyword>
<name>A0A8J2X5C4_9STRA</name>
<dbReference type="InterPro" id="IPR018253">
    <property type="entry name" value="DnaJ_domain_CS"/>
</dbReference>
<evidence type="ECO:0000256" key="5">
    <source>
        <dbReference type="PROSITE-ProRule" id="PRU00546"/>
    </source>
</evidence>
<feature type="domain" description="PPM-type phosphatase" evidence="10">
    <location>
        <begin position="220"/>
        <end position="530"/>
    </location>
</feature>
<organism evidence="11 12">
    <name type="scientific">Pelagomonas calceolata</name>
    <dbReference type="NCBI Taxonomy" id="35677"/>
    <lineage>
        <taxon>Eukaryota</taxon>
        <taxon>Sar</taxon>
        <taxon>Stramenopiles</taxon>
        <taxon>Ochrophyta</taxon>
        <taxon>Pelagophyceae</taxon>
        <taxon>Pelagomonadales</taxon>
        <taxon>Pelagomonadaceae</taxon>
        <taxon>Pelagomonas</taxon>
    </lineage>
</organism>
<keyword evidence="4 5" id="KW-0862">Zinc</keyword>
<evidence type="ECO:0000313" key="12">
    <source>
        <dbReference type="Proteomes" id="UP000789595"/>
    </source>
</evidence>
<dbReference type="Pfam" id="PF01556">
    <property type="entry name" value="DnaJ_C"/>
    <property type="match status" value="1"/>
</dbReference>
<keyword evidence="2" id="KW-0677">Repeat</keyword>
<feature type="chain" id="PRO_5035279853" description="J domain-containing protein" evidence="7">
    <location>
        <begin position="21"/>
        <end position="536"/>
    </location>
</feature>
<dbReference type="SUPFAM" id="SSF46565">
    <property type="entry name" value="Chaperone J-domain"/>
    <property type="match status" value="1"/>
</dbReference>
<dbReference type="GO" id="GO:0008270">
    <property type="term" value="F:zinc ion binding"/>
    <property type="evidence" value="ECO:0007669"/>
    <property type="project" value="UniProtKB-KW"/>
</dbReference>
<feature type="region of interest" description="Disordered" evidence="6">
    <location>
        <begin position="89"/>
        <end position="123"/>
    </location>
</feature>
<comment type="caution">
    <text evidence="11">The sequence shown here is derived from an EMBL/GenBank/DDBJ whole genome shotgun (WGS) entry which is preliminary data.</text>
</comment>
<evidence type="ECO:0000256" key="2">
    <source>
        <dbReference type="ARBA" id="ARBA00022737"/>
    </source>
</evidence>